<dbReference type="AlphaFoldDB" id="A0A921SYP8"/>
<dbReference type="GO" id="GO:0015689">
    <property type="term" value="P:molybdate ion transport"/>
    <property type="evidence" value="ECO:0007669"/>
    <property type="project" value="InterPro"/>
</dbReference>
<evidence type="ECO:0000313" key="6">
    <source>
        <dbReference type="EMBL" id="HJG95829.1"/>
    </source>
</evidence>
<reference evidence="6" key="2">
    <citation type="submission" date="2021-09" db="EMBL/GenBank/DDBJ databases">
        <authorList>
            <person name="Gilroy R."/>
        </authorList>
    </citation>
    <scope>NUCLEOTIDE SEQUENCE</scope>
    <source>
        <strain evidence="6">1277</strain>
    </source>
</reference>
<evidence type="ECO:0000256" key="5">
    <source>
        <dbReference type="PIRSR" id="PIRSR004846-1"/>
    </source>
</evidence>
<name>A0A921SYP8_9FIRM</name>
<protein>
    <submittedName>
        <fullName evidence="6">Molybdate ABC transporter substrate-binding protein</fullName>
    </submittedName>
</protein>
<dbReference type="FunFam" id="3.40.190.10:FF:000035">
    <property type="entry name" value="Molybdate ABC transporter substrate-binding protein"/>
    <property type="match status" value="1"/>
</dbReference>
<feature type="binding site" evidence="5">
    <location>
        <position position="170"/>
    </location>
    <ligand>
        <name>molybdate</name>
        <dbReference type="ChEBI" id="CHEBI:36264"/>
    </ligand>
</feature>
<dbReference type="NCBIfam" id="TIGR01256">
    <property type="entry name" value="modA"/>
    <property type="match status" value="1"/>
</dbReference>
<evidence type="ECO:0000256" key="1">
    <source>
        <dbReference type="ARBA" id="ARBA00009175"/>
    </source>
</evidence>
<feature type="binding site" evidence="5">
    <location>
        <position position="143"/>
    </location>
    <ligand>
        <name>molybdate</name>
        <dbReference type="ChEBI" id="CHEBI:36264"/>
    </ligand>
</feature>
<feature type="binding site" evidence="5">
    <location>
        <position position="188"/>
    </location>
    <ligand>
        <name>molybdate</name>
        <dbReference type="ChEBI" id="CHEBI:36264"/>
    </ligand>
</feature>
<feature type="binding site" evidence="5">
    <location>
        <position position="62"/>
    </location>
    <ligand>
        <name>molybdate</name>
        <dbReference type="ChEBI" id="CHEBI:36264"/>
    </ligand>
</feature>
<gene>
    <name evidence="6" type="primary">modA</name>
    <name evidence="6" type="ORF">K8V90_01850</name>
</gene>
<comment type="caution">
    <text evidence="6">The sequence shown here is derived from an EMBL/GenBank/DDBJ whole genome shotgun (WGS) entry which is preliminary data.</text>
</comment>
<organism evidence="6 7">
    <name type="scientific">Romboutsia timonensis</name>
    <dbReference type="NCBI Taxonomy" id="1776391"/>
    <lineage>
        <taxon>Bacteria</taxon>
        <taxon>Bacillati</taxon>
        <taxon>Bacillota</taxon>
        <taxon>Clostridia</taxon>
        <taxon>Peptostreptococcales</taxon>
        <taxon>Peptostreptococcaceae</taxon>
        <taxon>Romboutsia</taxon>
    </lineage>
</organism>
<evidence type="ECO:0000256" key="2">
    <source>
        <dbReference type="ARBA" id="ARBA00022505"/>
    </source>
</evidence>
<dbReference type="Proteomes" id="UP000776700">
    <property type="component" value="Unassembled WGS sequence"/>
</dbReference>
<keyword evidence="2 5" id="KW-0500">Molybdenum</keyword>
<dbReference type="GO" id="GO:1901359">
    <property type="term" value="F:tungstate binding"/>
    <property type="evidence" value="ECO:0007669"/>
    <property type="project" value="UniProtKB-ARBA"/>
</dbReference>
<dbReference type="GO" id="GO:0030973">
    <property type="term" value="F:molybdate ion binding"/>
    <property type="evidence" value="ECO:0007669"/>
    <property type="project" value="TreeGrafter"/>
</dbReference>
<evidence type="ECO:0000256" key="4">
    <source>
        <dbReference type="ARBA" id="ARBA00022729"/>
    </source>
</evidence>
<sequence length="250" mass="28059">MCKKIKLLSIILCILTLTGCNKSSQEEITISVATSLLNPINEIIKEYENENDVKVNVNFGGSGTLKNQIENGANVCAYFSANEKFMNELVQKNIVKEDEITVPISNSLVLIKSDKCKFDIKNLKDLLKYDVNIAIGKIDTVPAGQYAKESLEKINIFNKIKDKLIYGKDVSAVKNYVENSEVDLGIVYKSDSLDLKNSKVVLEIPKNLHEKINYTLAPINDSEDGKKIIEFINSKDSKEILKKYGFLINE</sequence>
<comment type="similarity">
    <text evidence="1">Belongs to the bacterial solute-binding protein ModA family.</text>
</comment>
<dbReference type="GO" id="GO:0046872">
    <property type="term" value="F:metal ion binding"/>
    <property type="evidence" value="ECO:0007669"/>
    <property type="project" value="UniProtKB-KW"/>
</dbReference>
<keyword evidence="3 5" id="KW-0479">Metal-binding</keyword>
<keyword evidence="4" id="KW-0732">Signal</keyword>
<evidence type="ECO:0000313" key="7">
    <source>
        <dbReference type="Proteomes" id="UP000776700"/>
    </source>
</evidence>
<dbReference type="SUPFAM" id="SSF53850">
    <property type="entry name" value="Periplasmic binding protein-like II"/>
    <property type="match status" value="1"/>
</dbReference>
<dbReference type="InterPro" id="IPR005950">
    <property type="entry name" value="ModA"/>
</dbReference>
<dbReference type="Gene3D" id="3.40.190.10">
    <property type="entry name" value="Periplasmic binding protein-like II"/>
    <property type="match status" value="2"/>
</dbReference>
<dbReference type="PROSITE" id="PS51257">
    <property type="entry name" value="PROKAR_LIPOPROTEIN"/>
    <property type="match status" value="1"/>
</dbReference>
<feature type="binding site" evidence="5">
    <location>
        <position position="35"/>
    </location>
    <ligand>
        <name>molybdate</name>
        <dbReference type="ChEBI" id="CHEBI:36264"/>
    </ligand>
</feature>
<evidence type="ECO:0000256" key="3">
    <source>
        <dbReference type="ARBA" id="ARBA00022723"/>
    </source>
</evidence>
<dbReference type="PANTHER" id="PTHR30632:SF0">
    <property type="entry name" value="SULFATE-BINDING PROTEIN"/>
    <property type="match status" value="1"/>
</dbReference>
<dbReference type="PANTHER" id="PTHR30632">
    <property type="entry name" value="MOLYBDATE-BINDING PERIPLASMIC PROTEIN"/>
    <property type="match status" value="1"/>
</dbReference>
<reference evidence="6" key="1">
    <citation type="journal article" date="2021" name="PeerJ">
        <title>Extensive microbial diversity within the chicken gut microbiome revealed by metagenomics and culture.</title>
        <authorList>
            <person name="Gilroy R."/>
            <person name="Ravi A."/>
            <person name="Getino M."/>
            <person name="Pursley I."/>
            <person name="Horton D.L."/>
            <person name="Alikhan N.F."/>
            <person name="Baker D."/>
            <person name="Gharbi K."/>
            <person name="Hall N."/>
            <person name="Watson M."/>
            <person name="Adriaenssens E.M."/>
            <person name="Foster-Nyarko E."/>
            <person name="Jarju S."/>
            <person name="Secka A."/>
            <person name="Antonio M."/>
            <person name="Oren A."/>
            <person name="Chaudhuri R.R."/>
            <person name="La Ragione R."/>
            <person name="Hildebrand F."/>
            <person name="Pallen M.J."/>
        </authorList>
    </citation>
    <scope>NUCLEOTIDE SEQUENCE</scope>
    <source>
        <strain evidence="6">1277</strain>
    </source>
</reference>
<proteinExistence type="inferred from homology"/>
<dbReference type="EMBL" id="DYUB01000067">
    <property type="protein sequence ID" value="HJG95829.1"/>
    <property type="molecule type" value="Genomic_DNA"/>
</dbReference>
<dbReference type="Pfam" id="PF13531">
    <property type="entry name" value="SBP_bac_11"/>
    <property type="match status" value="1"/>
</dbReference>
<accession>A0A921SYP8</accession>
<dbReference type="InterPro" id="IPR050682">
    <property type="entry name" value="ModA/WtpA"/>
</dbReference>
<dbReference type="PIRSF" id="PIRSF004846">
    <property type="entry name" value="ModA"/>
    <property type="match status" value="1"/>
</dbReference>